<proteinExistence type="predicted"/>
<gene>
    <name evidence="2" type="ORF">FHG71_21885</name>
</gene>
<keyword evidence="3" id="KW-1185">Reference proteome</keyword>
<accession>A0A5C4NAJ1</accession>
<dbReference type="EMBL" id="VDFV01000077">
    <property type="protein sequence ID" value="TNC60673.1"/>
    <property type="molecule type" value="Genomic_DNA"/>
</dbReference>
<dbReference type="AlphaFoldDB" id="A0A5C4NAJ1"/>
<keyword evidence="1" id="KW-0175">Coiled coil</keyword>
<evidence type="ECO:0000256" key="1">
    <source>
        <dbReference type="SAM" id="Coils"/>
    </source>
</evidence>
<evidence type="ECO:0000313" key="3">
    <source>
        <dbReference type="Proteomes" id="UP000305709"/>
    </source>
</evidence>
<comment type="caution">
    <text evidence="2">The sequence shown here is derived from an EMBL/GenBank/DDBJ whole genome shotgun (WGS) entry which is preliminary data.</text>
</comment>
<dbReference type="RefSeq" id="WP_139083820.1">
    <property type="nucleotide sequence ID" value="NZ_VDFV01000077.1"/>
</dbReference>
<feature type="coiled-coil region" evidence="1">
    <location>
        <begin position="178"/>
        <end position="205"/>
    </location>
</feature>
<sequence length="223" mass="25143">MARRKALPKPQDFGFTTFAQIFSDRASIPGETPGSHESFHAAMMRTLMPFTPYEMVIAENLIAIEWELLQHRRMRDQSIRAAIQTAVCGAVVAKYKAAHKAEMKAALQEWCAAGNRAYDFSEEPFDQNAAAATGEDLAQRCIDPDLGVQTAAHAEIEKLGLHPLQLMGEAYREPGRSVTYHEEKIQELERRRRSVKEDYDRLQKVRPVEAQTDEVIEAEVLAS</sequence>
<dbReference type="Proteomes" id="UP000305709">
    <property type="component" value="Unassembled WGS sequence"/>
</dbReference>
<evidence type="ECO:0000313" key="2">
    <source>
        <dbReference type="EMBL" id="TNC60673.1"/>
    </source>
</evidence>
<organism evidence="2 3">
    <name type="scientific">Rubellimicrobium roseum</name>
    <dbReference type="NCBI Taxonomy" id="687525"/>
    <lineage>
        <taxon>Bacteria</taxon>
        <taxon>Pseudomonadati</taxon>
        <taxon>Pseudomonadota</taxon>
        <taxon>Alphaproteobacteria</taxon>
        <taxon>Rhodobacterales</taxon>
        <taxon>Roseobacteraceae</taxon>
        <taxon>Rubellimicrobium</taxon>
    </lineage>
</organism>
<dbReference type="OrthoDB" id="7855749at2"/>
<protein>
    <submittedName>
        <fullName evidence="2">Uncharacterized protein</fullName>
    </submittedName>
</protein>
<reference evidence="2 3" key="1">
    <citation type="submission" date="2019-06" db="EMBL/GenBank/DDBJ databases">
        <authorList>
            <person name="Jiang L."/>
        </authorList>
    </citation>
    <scope>NUCLEOTIDE SEQUENCE [LARGE SCALE GENOMIC DNA]</scope>
    <source>
        <strain evidence="2 3">YIM 48858</strain>
    </source>
</reference>
<name>A0A5C4NAJ1_9RHOB</name>